<organism evidence="6 7">
    <name type="scientific">Acerihabitans arboris</name>
    <dbReference type="NCBI Taxonomy" id="2691583"/>
    <lineage>
        <taxon>Bacteria</taxon>
        <taxon>Pseudomonadati</taxon>
        <taxon>Pseudomonadota</taxon>
        <taxon>Gammaproteobacteria</taxon>
        <taxon>Enterobacterales</taxon>
        <taxon>Pectobacteriaceae</taxon>
        <taxon>Acerihabitans</taxon>
    </lineage>
</organism>
<comment type="caution">
    <text evidence="6">The sequence shown here is derived from an EMBL/GenBank/DDBJ whole genome shotgun (WGS) entry which is preliminary data.</text>
</comment>
<dbReference type="SUPFAM" id="SSF46785">
    <property type="entry name" value="Winged helix' DNA-binding domain"/>
    <property type="match status" value="1"/>
</dbReference>
<dbReference type="InterPro" id="IPR050950">
    <property type="entry name" value="HTH-type_LysR_regulators"/>
</dbReference>
<reference evidence="6 7" key="1">
    <citation type="submission" date="2019-12" db="EMBL/GenBank/DDBJ databases">
        <authorList>
            <person name="Lee S.D."/>
        </authorList>
    </citation>
    <scope>NUCLEOTIDE SEQUENCE [LARGE SCALE GENOMIC DNA]</scope>
    <source>
        <strain evidence="6 7">SAP-6</strain>
    </source>
</reference>
<dbReference type="Pfam" id="PF00126">
    <property type="entry name" value="HTH_1"/>
    <property type="match status" value="1"/>
</dbReference>
<dbReference type="SUPFAM" id="SSF53850">
    <property type="entry name" value="Periplasmic binding protein-like II"/>
    <property type="match status" value="1"/>
</dbReference>
<protein>
    <submittedName>
        <fullName evidence="6">LysR family transcriptional regulator</fullName>
    </submittedName>
</protein>
<dbReference type="CDD" id="cd08421">
    <property type="entry name" value="PBP2_LTTR_like_1"/>
    <property type="match status" value="1"/>
</dbReference>
<evidence type="ECO:0000256" key="4">
    <source>
        <dbReference type="ARBA" id="ARBA00023163"/>
    </source>
</evidence>
<dbReference type="InterPro" id="IPR005119">
    <property type="entry name" value="LysR_subst-bd"/>
</dbReference>
<comment type="similarity">
    <text evidence="1">Belongs to the LysR transcriptional regulatory family.</text>
</comment>
<dbReference type="InterPro" id="IPR036388">
    <property type="entry name" value="WH-like_DNA-bd_sf"/>
</dbReference>
<dbReference type="GO" id="GO:0003677">
    <property type="term" value="F:DNA binding"/>
    <property type="evidence" value="ECO:0007669"/>
    <property type="project" value="UniProtKB-KW"/>
</dbReference>
<feature type="domain" description="HTH lysR-type" evidence="5">
    <location>
        <begin position="3"/>
        <end position="60"/>
    </location>
</feature>
<dbReference type="GO" id="GO:0005829">
    <property type="term" value="C:cytosol"/>
    <property type="evidence" value="ECO:0007669"/>
    <property type="project" value="TreeGrafter"/>
</dbReference>
<dbReference type="InterPro" id="IPR000847">
    <property type="entry name" value="LysR_HTH_N"/>
</dbReference>
<keyword evidence="3" id="KW-0238">DNA-binding</keyword>
<evidence type="ECO:0000313" key="6">
    <source>
        <dbReference type="EMBL" id="NDL63783.1"/>
    </source>
</evidence>
<gene>
    <name evidence="6" type="ORF">GRH90_13630</name>
</gene>
<dbReference type="AlphaFoldDB" id="A0A845SFI5"/>
<dbReference type="GO" id="GO:0003700">
    <property type="term" value="F:DNA-binding transcription factor activity"/>
    <property type="evidence" value="ECO:0007669"/>
    <property type="project" value="InterPro"/>
</dbReference>
<dbReference type="Proteomes" id="UP000461443">
    <property type="component" value="Unassembled WGS sequence"/>
</dbReference>
<reference evidence="6 7" key="2">
    <citation type="submission" date="2020-02" db="EMBL/GenBank/DDBJ databases">
        <title>The new genus of Enterobacteriales.</title>
        <authorList>
            <person name="Kim I.S."/>
        </authorList>
    </citation>
    <scope>NUCLEOTIDE SEQUENCE [LARGE SCALE GENOMIC DNA]</scope>
    <source>
        <strain evidence="6 7">SAP-6</strain>
    </source>
</reference>
<sequence>MHFDLTDLRLLVWVVDTGSITAGAEKACLSLSSASARIAGLEQEAGVGLLDRRHRGVTVTPAGRVMYDHAKIILRQTAHLSGELSEFTQGIKGHVRLLANTVALGQFLPGPLCDFLRLHPGVDIDLDEMPSLDITRAVAQGAADIGIAADHADFRGLEVLPFRADRLVLATPREHVLGQRRQVSFSEALDHEFIGLPEDSALARYIAGQASRTGKTMRIRARVRGLDNIHRMVAGGAGVAVLPIVMSVTGPDNSGVAFIPLDETWTRRQLMMVVRSRGDLPPAAKRLVDFLTATRPQAVALAAGKYRRQNPTDNVR</sequence>
<evidence type="ECO:0000256" key="2">
    <source>
        <dbReference type="ARBA" id="ARBA00023015"/>
    </source>
</evidence>
<dbReference type="Pfam" id="PF03466">
    <property type="entry name" value="LysR_substrate"/>
    <property type="match status" value="1"/>
</dbReference>
<dbReference type="InterPro" id="IPR036390">
    <property type="entry name" value="WH_DNA-bd_sf"/>
</dbReference>
<evidence type="ECO:0000259" key="5">
    <source>
        <dbReference type="PROSITE" id="PS50931"/>
    </source>
</evidence>
<dbReference type="PANTHER" id="PTHR30419:SF2">
    <property type="entry name" value="LYSR FAMILY TRANSCRIPTIONAL REGULATOR"/>
    <property type="match status" value="1"/>
</dbReference>
<dbReference type="PROSITE" id="PS50931">
    <property type="entry name" value="HTH_LYSR"/>
    <property type="match status" value="1"/>
</dbReference>
<name>A0A845SFI5_9GAMM</name>
<proteinExistence type="inferred from homology"/>
<evidence type="ECO:0000313" key="7">
    <source>
        <dbReference type="Proteomes" id="UP000461443"/>
    </source>
</evidence>
<dbReference type="Gene3D" id="1.10.10.10">
    <property type="entry name" value="Winged helix-like DNA-binding domain superfamily/Winged helix DNA-binding domain"/>
    <property type="match status" value="1"/>
</dbReference>
<dbReference type="EMBL" id="WUBS01000009">
    <property type="protein sequence ID" value="NDL63783.1"/>
    <property type="molecule type" value="Genomic_DNA"/>
</dbReference>
<accession>A0A845SFI5</accession>
<dbReference type="PANTHER" id="PTHR30419">
    <property type="entry name" value="HTH-TYPE TRANSCRIPTIONAL REGULATOR YBHD"/>
    <property type="match status" value="1"/>
</dbReference>
<evidence type="ECO:0000256" key="3">
    <source>
        <dbReference type="ARBA" id="ARBA00023125"/>
    </source>
</evidence>
<dbReference type="RefSeq" id="WP_162366502.1">
    <property type="nucleotide sequence ID" value="NZ_WUBS01000009.1"/>
</dbReference>
<keyword evidence="7" id="KW-1185">Reference proteome</keyword>
<evidence type="ECO:0000256" key="1">
    <source>
        <dbReference type="ARBA" id="ARBA00009437"/>
    </source>
</evidence>
<keyword evidence="4" id="KW-0804">Transcription</keyword>
<keyword evidence="2" id="KW-0805">Transcription regulation</keyword>
<dbReference type="Gene3D" id="3.40.190.290">
    <property type="match status" value="1"/>
</dbReference>